<dbReference type="VEuPathDB" id="FungiDB:SeMB42_g05295"/>
<feature type="compositionally biased region" description="Basic residues" evidence="1">
    <location>
        <begin position="124"/>
        <end position="134"/>
    </location>
</feature>
<dbReference type="STRING" id="286115.A0A507CSC2"/>
<dbReference type="InterPro" id="IPR006994">
    <property type="entry name" value="TCF25/Rqc1"/>
</dbReference>
<feature type="region of interest" description="Disordered" evidence="1">
    <location>
        <begin position="44"/>
        <end position="75"/>
    </location>
</feature>
<dbReference type="GO" id="GO:1990112">
    <property type="term" value="C:RQC complex"/>
    <property type="evidence" value="ECO:0007669"/>
    <property type="project" value="TreeGrafter"/>
</dbReference>
<protein>
    <recommendedName>
        <fullName evidence="4">Transcription factor 25</fullName>
    </recommendedName>
</protein>
<keyword evidence="3" id="KW-1185">Reference proteome</keyword>
<sequence>MSSHLVCKRRRDNYYHQCLFKLISDDASYTNRMSSRAVRKMMMERQPQPLSMKQEAENDHDDAESEDDAEDENTVFTVKRAQKENLFDLLGDDEESVANADEDSDNDQDTRNPPAATLSSTTQRSKKNKKKKKKSEGAKDRAKKGKQAVYVNETEGDIDKTLAEINAQYPDLKLQRDLSSGDPSIVNGSPIATSRQKVAQLLSIATGNLDRELEMRRMFGSRVIKENTPGGRNRTQHGASRHHQQPNPHLHHSLRKTFLATPQENWPPFRTGGISMEYIETVDGEMWFTFTHSRAYQEVQLQFLNLLETHSPEHIAGLLRMYPYHVDTALQLSEILKHSGEIAQASELVERALYSFERRFHSMFNMTLGTCRLSFDRGENRPFFLALFRHIQYLTRKGCWRTALEVNKLLFSLNPRSDPLGALLMIDFIAIKSKEFEWFFSLYVQLEQDYHLDRLPNFAYSMALAQFINEGDNVEHSQSSKLLQNAISVFPFVLPGLYEKAAITDSRVTDNEYFQHQSLWTTGSSSENSIKLLCDLYVERCHAIWKEPEVLSWLRSAASIVVSNPSCLEKGRETRKPMYTEGLPHEMYRHIFISDFSNVRVPATILADSQSAHDPLPPPIDADDASTVDASTQANATNSIDALTNFLQALLPWVNSNPAGGSGDPDTAGEDQ</sequence>
<dbReference type="PANTHER" id="PTHR22684:SF0">
    <property type="entry name" value="RIBOSOME QUALITY CONTROL COMPLEX SUBUNIT TCF25"/>
    <property type="match status" value="1"/>
</dbReference>
<organism evidence="2 3">
    <name type="scientific">Synchytrium endobioticum</name>
    <dbReference type="NCBI Taxonomy" id="286115"/>
    <lineage>
        <taxon>Eukaryota</taxon>
        <taxon>Fungi</taxon>
        <taxon>Fungi incertae sedis</taxon>
        <taxon>Chytridiomycota</taxon>
        <taxon>Chytridiomycota incertae sedis</taxon>
        <taxon>Chytridiomycetes</taxon>
        <taxon>Synchytriales</taxon>
        <taxon>Synchytriaceae</taxon>
        <taxon>Synchytrium</taxon>
    </lineage>
</organism>
<name>A0A507CSC2_9FUNG</name>
<evidence type="ECO:0000256" key="1">
    <source>
        <dbReference type="SAM" id="MobiDB-lite"/>
    </source>
</evidence>
<dbReference type="AlphaFoldDB" id="A0A507CSC2"/>
<feature type="compositionally biased region" description="Basic residues" evidence="1">
    <location>
        <begin position="239"/>
        <end position="250"/>
    </location>
</feature>
<feature type="region of interest" description="Disordered" evidence="1">
    <location>
        <begin position="88"/>
        <end position="148"/>
    </location>
</feature>
<accession>A0A507CSC2</accession>
<dbReference type="GO" id="GO:1990116">
    <property type="term" value="P:ribosome-associated ubiquitin-dependent protein catabolic process"/>
    <property type="evidence" value="ECO:0007669"/>
    <property type="project" value="TreeGrafter"/>
</dbReference>
<dbReference type="GO" id="GO:0072344">
    <property type="term" value="P:rescue of stalled ribosome"/>
    <property type="evidence" value="ECO:0007669"/>
    <property type="project" value="TreeGrafter"/>
</dbReference>
<dbReference type="Proteomes" id="UP000317494">
    <property type="component" value="Unassembled WGS sequence"/>
</dbReference>
<proteinExistence type="predicted"/>
<feature type="compositionally biased region" description="Acidic residues" evidence="1">
    <location>
        <begin position="90"/>
        <end position="107"/>
    </location>
</feature>
<comment type="caution">
    <text evidence="2">The sequence shown here is derived from an EMBL/GenBank/DDBJ whole genome shotgun (WGS) entry which is preliminary data.</text>
</comment>
<evidence type="ECO:0008006" key="4">
    <source>
        <dbReference type="Google" id="ProtNLM"/>
    </source>
</evidence>
<dbReference type="Pfam" id="PF04910">
    <property type="entry name" value="Tcf25"/>
    <property type="match status" value="1"/>
</dbReference>
<feature type="region of interest" description="Disordered" evidence="1">
    <location>
        <begin position="222"/>
        <end position="250"/>
    </location>
</feature>
<reference evidence="2 3" key="1">
    <citation type="journal article" date="2019" name="Sci. Rep.">
        <title>Comparative genomics of chytrid fungi reveal insights into the obligate biotrophic and pathogenic lifestyle of Synchytrium endobioticum.</title>
        <authorList>
            <person name="van de Vossenberg B.T.L.H."/>
            <person name="Warris S."/>
            <person name="Nguyen H.D.T."/>
            <person name="van Gent-Pelzer M.P.E."/>
            <person name="Joly D.L."/>
            <person name="van de Geest H.C."/>
            <person name="Bonants P.J.M."/>
            <person name="Smith D.S."/>
            <person name="Levesque C.A."/>
            <person name="van der Lee T.A.J."/>
        </authorList>
    </citation>
    <scope>NUCLEOTIDE SEQUENCE [LARGE SCALE GENOMIC DNA]</scope>
    <source>
        <strain evidence="2 3">MB42</strain>
    </source>
</reference>
<feature type="compositionally biased region" description="Acidic residues" evidence="1">
    <location>
        <begin position="58"/>
        <end position="73"/>
    </location>
</feature>
<dbReference type="EMBL" id="QEAN01000246">
    <property type="protein sequence ID" value="TPX42072.1"/>
    <property type="molecule type" value="Genomic_DNA"/>
</dbReference>
<evidence type="ECO:0000313" key="3">
    <source>
        <dbReference type="Proteomes" id="UP000317494"/>
    </source>
</evidence>
<gene>
    <name evidence="2" type="ORF">SeMB42_g05295</name>
</gene>
<evidence type="ECO:0000313" key="2">
    <source>
        <dbReference type="EMBL" id="TPX42072.1"/>
    </source>
</evidence>
<dbReference type="PANTHER" id="PTHR22684">
    <property type="entry name" value="NULP1-RELATED"/>
    <property type="match status" value="1"/>
</dbReference>